<gene>
    <name evidence="1" type="ORF">ACFSJU_05210</name>
</gene>
<comment type="caution">
    <text evidence="1">The sequence shown here is derived from an EMBL/GenBank/DDBJ whole genome shotgun (WGS) entry which is preliminary data.</text>
</comment>
<keyword evidence="2" id="KW-1185">Reference proteome</keyword>
<dbReference type="RefSeq" id="WP_255898567.1">
    <property type="nucleotide sequence ID" value="NZ_JAFMZO010000001.1"/>
</dbReference>
<evidence type="ECO:0008006" key="3">
    <source>
        <dbReference type="Google" id="ProtNLM"/>
    </source>
</evidence>
<protein>
    <recommendedName>
        <fullName evidence="3">Outer membrane protein beta-barrel domain-containing protein</fullName>
    </recommendedName>
</protein>
<proteinExistence type="predicted"/>
<accession>A0ABW4ZJR5</accession>
<evidence type="ECO:0000313" key="1">
    <source>
        <dbReference type="EMBL" id="MFD2161782.1"/>
    </source>
</evidence>
<name>A0ABW4ZJR5_9SPHI</name>
<organism evidence="1 2">
    <name type="scientific">Paradesertivirga mongoliensis</name>
    <dbReference type="NCBI Taxonomy" id="2100740"/>
    <lineage>
        <taxon>Bacteria</taxon>
        <taxon>Pseudomonadati</taxon>
        <taxon>Bacteroidota</taxon>
        <taxon>Sphingobacteriia</taxon>
        <taxon>Sphingobacteriales</taxon>
        <taxon>Sphingobacteriaceae</taxon>
        <taxon>Paradesertivirga</taxon>
    </lineage>
</organism>
<dbReference type="Proteomes" id="UP001597387">
    <property type="component" value="Unassembled WGS sequence"/>
</dbReference>
<sequence>MKAWNIRISVVILLLFPGIRLKAQLLETLKPDYVVLQHAGSIGYMSIGGGYELFKNDRGSLEFDYGYIPKNRGGTLHIATTKFAYRPFRIKIKDKVSIFPLNPGVFFSYHFGKQFGLGFDRDQYGKSYYGWSTALRGHISVSNEIKLHTGNKNSVTIYSEFNTSDLSLASMFYKNNSQWLSPEDIVKLGVGVKVGF</sequence>
<dbReference type="EMBL" id="JBHUHZ010000001">
    <property type="protein sequence ID" value="MFD2161782.1"/>
    <property type="molecule type" value="Genomic_DNA"/>
</dbReference>
<evidence type="ECO:0000313" key="2">
    <source>
        <dbReference type="Proteomes" id="UP001597387"/>
    </source>
</evidence>
<reference evidence="2" key="1">
    <citation type="journal article" date="2019" name="Int. J. Syst. Evol. Microbiol.">
        <title>The Global Catalogue of Microorganisms (GCM) 10K type strain sequencing project: providing services to taxonomists for standard genome sequencing and annotation.</title>
        <authorList>
            <consortium name="The Broad Institute Genomics Platform"/>
            <consortium name="The Broad Institute Genome Sequencing Center for Infectious Disease"/>
            <person name="Wu L."/>
            <person name="Ma J."/>
        </authorList>
    </citation>
    <scope>NUCLEOTIDE SEQUENCE [LARGE SCALE GENOMIC DNA]</scope>
    <source>
        <strain evidence="2">KCTC 42217</strain>
    </source>
</reference>